<keyword evidence="4" id="KW-0805">Transcription regulation</keyword>
<feature type="compositionally biased region" description="Polar residues" evidence="8">
    <location>
        <begin position="723"/>
        <end position="745"/>
    </location>
</feature>
<dbReference type="InterPro" id="IPR036864">
    <property type="entry name" value="Zn2-C6_fun-type_DNA-bd_sf"/>
</dbReference>
<keyword evidence="11" id="KW-1185">Reference proteome</keyword>
<dbReference type="PANTHER" id="PTHR31313">
    <property type="entry name" value="TY1 ENHANCER ACTIVATOR"/>
    <property type="match status" value="1"/>
</dbReference>
<comment type="caution">
    <text evidence="10">The sequence shown here is derived from an EMBL/GenBank/DDBJ whole genome shotgun (WGS) entry which is preliminary data.</text>
</comment>
<evidence type="ECO:0000256" key="8">
    <source>
        <dbReference type="SAM" id="MobiDB-lite"/>
    </source>
</evidence>
<dbReference type="GO" id="GO:0008270">
    <property type="term" value="F:zinc ion binding"/>
    <property type="evidence" value="ECO:0007669"/>
    <property type="project" value="InterPro"/>
</dbReference>
<accession>A0A8S0VZ67</accession>
<feature type="region of interest" description="Disordered" evidence="8">
    <location>
        <begin position="666"/>
        <end position="930"/>
    </location>
</feature>
<dbReference type="Pfam" id="PF04082">
    <property type="entry name" value="Fungal_trans"/>
    <property type="match status" value="1"/>
</dbReference>
<evidence type="ECO:0000256" key="7">
    <source>
        <dbReference type="ARBA" id="ARBA00023242"/>
    </source>
</evidence>
<dbReference type="GO" id="GO:0000981">
    <property type="term" value="F:DNA-binding transcription factor activity, RNA polymerase II-specific"/>
    <property type="evidence" value="ECO:0007669"/>
    <property type="project" value="InterPro"/>
</dbReference>
<feature type="compositionally biased region" description="Pro residues" evidence="8">
    <location>
        <begin position="840"/>
        <end position="850"/>
    </location>
</feature>
<dbReference type="CDD" id="cd00067">
    <property type="entry name" value="GAL4"/>
    <property type="match status" value="1"/>
</dbReference>
<keyword evidence="2" id="KW-0479">Metal-binding</keyword>
<feature type="compositionally biased region" description="Low complexity" evidence="8">
    <location>
        <begin position="809"/>
        <end position="839"/>
    </location>
</feature>
<dbReference type="GO" id="GO:0003677">
    <property type="term" value="F:DNA binding"/>
    <property type="evidence" value="ECO:0007669"/>
    <property type="project" value="UniProtKB-KW"/>
</dbReference>
<dbReference type="Pfam" id="PF00172">
    <property type="entry name" value="Zn_clus"/>
    <property type="match status" value="1"/>
</dbReference>
<reference evidence="10 11" key="1">
    <citation type="submission" date="2020-01" db="EMBL/GenBank/DDBJ databases">
        <authorList>
            <person name="Gupta K D."/>
        </authorList>
    </citation>
    <scope>NUCLEOTIDE SEQUENCE [LARGE SCALE GENOMIC DNA]</scope>
</reference>
<feature type="compositionally biased region" description="Polar residues" evidence="8">
    <location>
        <begin position="873"/>
        <end position="885"/>
    </location>
</feature>
<dbReference type="InterPro" id="IPR051615">
    <property type="entry name" value="Transcr_Regulatory_Elem"/>
</dbReference>
<feature type="domain" description="Zn(2)-C6 fungal-type" evidence="9">
    <location>
        <begin position="22"/>
        <end position="54"/>
    </location>
</feature>
<dbReference type="AlphaFoldDB" id="A0A8S0VZ67"/>
<dbReference type="PANTHER" id="PTHR31313:SF81">
    <property type="entry name" value="TY1 ENHANCER ACTIVATOR"/>
    <property type="match status" value="1"/>
</dbReference>
<evidence type="ECO:0000256" key="6">
    <source>
        <dbReference type="ARBA" id="ARBA00023163"/>
    </source>
</evidence>
<evidence type="ECO:0000259" key="9">
    <source>
        <dbReference type="PROSITE" id="PS50048"/>
    </source>
</evidence>
<evidence type="ECO:0000256" key="3">
    <source>
        <dbReference type="ARBA" id="ARBA00022833"/>
    </source>
</evidence>
<proteinExistence type="predicted"/>
<dbReference type="InterPro" id="IPR007219">
    <property type="entry name" value="XnlR_reg_dom"/>
</dbReference>
<dbReference type="SMART" id="SM00066">
    <property type="entry name" value="GAL4"/>
    <property type="match status" value="1"/>
</dbReference>
<feature type="compositionally biased region" description="Low complexity" evidence="8">
    <location>
        <begin position="914"/>
        <end position="930"/>
    </location>
</feature>
<dbReference type="GO" id="GO:0005634">
    <property type="term" value="C:nucleus"/>
    <property type="evidence" value="ECO:0007669"/>
    <property type="project" value="UniProtKB-SubCell"/>
</dbReference>
<organism evidence="10 11">
    <name type="scientific">Cyclocybe aegerita</name>
    <name type="common">Black poplar mushroom</name>
    <name type="synonym">Agrocybe aegerita</name>
    <dbReference type="NCBI Taxonomy" id="1973307"/>
    <lineage>
        <taxon>Eukaryota</taxon>
        <taxon>Fungi</taxon>
        <taxon>Dikarya</taxon>
        <taxon>Basidiomycota</taxon>
        <taxon>Agaricomycotina</taxon>
        <taxon>Agaricomycetes</taxon>
        <taxon>Agaricomycetidae</taxon>
        <taxon>Agaricales</taxon>
        <taxon>Agaricineae</taxon>
        <taxon>Bolbitiaceae</taxon>
        <taxon>Cyclocybe</taxon>
    </lineage>
</organism>
<evidence type="ECO:0000256" key="4">
    <source>
        <dbReference type="ARBA" id="ARBA00023015"/>
    </source>
</evidence>
<dbReference type="GO" id="GO:0006351">
    <property type="term" value="P:DNA-templated transcription"/>
    <property type="evidence" value="ECO:0007669"/>
    <property type="project" value="InterPro"/>
</dbReference>
<dbReference type="PROSITE" id="PS50048">
    <property type="entry name" value="ZN2_CY6_FUNGAL_2"/>
    <property type="match status" value="1"/>
</dbReference>
<dbReference type="OrthoDB" id="2154091at2759"/>
<dbReference type="SUPFAM" id="SSF57701">
    <property type="entry name" value="Zn2/Cys6 DNA-binding domain"/>
    <property type="match status" value="1"/>
</dbReference>
<dbReference type="CDD" id="cd12148">
    <property type="entry name" value="fungal_TF_MHR"/>
    <property type="match status" value="1"/>
</dbReference>
<evidence type="ECO:0000256" key="1">
    <source>
        <dbReference type="ARBA" id="ARBA00004123"/>
    </source>
</evidence>
<dbReference type="SMART" id="SM00906">
    <property type="entry name" value="Fungal_trans"/>
    <property type="match status" value="1"/>
</dbReference>
<keyword evidence="7" id="KW-0539">Nucleus</keyword>
<dbReference type="EMBL" id="CACVBS010000039">
    <property type="protein sequence ID" value="CAA7263281.1"/>
    <property type="molecule type" value="Genomic_DNA"/>
</dbReference>
<dbReference type="Gene3D" id="4.10.240.10">
    <property type="entry name" value="Zn(2)-C6 fungal-type DNA-binding domain"/>
    <property type="match status" value="1"/>
</dbReference>
<feature type="compositionally biased region" description="Low complexity" evidence="8">
    <location>
        <begin position="758"/>
        <end position="802"/>
    </location>
</feature>
<dbReference type="InterPro" id="IPR001138">
    <property type="entry name" value="Zn2Cys6_DnaBD"/>
</dbReference>
<evidence type="ECO:0000313" key="11">
    <source>
        <dbReference type="Proteomes" id="UP000467700"/>
    </source>
</evidence>
<sequence length="1047" mass="115685">MKADQTKKTQGNPRGKGTYNTACDVCARKKTKCDGNKPVCQPCRLQGRVSECAWTKNPVRKPRTEQHFEAMYKRTENLRKLVLEYRRYTDYLESLMDQCHGDQHPHRSTDFRSSRPVDIDNVVGSEPDSLDDDFDIPIGNENDGHSEFTNDPTKEICLPTQSLKIEEGGQVIHHYGNPSPFRFNPSERTTLPSRFPALAENPDATYVLLVDGASDAHYNPDFDWSRHLPSAVPLDRQSHDRALDLLFKFFTSWCHRIVPQLFLRDMYRALSAPRGEPSPKTPHYSPMLHNALVALALAFLDEPHFRDLKARQYFANTAKSFIEAECQKPNLSVVHALSILASFHSSQGDQTLGYMYFGMSARMSQALGLNVDCADWVKLGLIEEPDRLDRNWTSWTTFTQDVCWSLYVGRDFCVMAPDSDLAMPIVDPVYDEMPWVHPPSGIPPQPNYLTKNFEATCELLLIARRIMDVVNGLHKARSRPFVIDELISDIDLKLNTWRGALAPELEITVKSRPTATPHKLMLHLAYWWLFILLHRPFFHRKSRPIYSTDREIDHVKLCRRAAENIMELLTTWRHLYTLRYCPITLIQTVFSAGTVYVLSAMHATTGVRVAQKELQHSMNQQNVVMQYLQEIGKSWQCATNIAGILKSLMHEQLKPMLERTKAIQGGLQVPDMDGNDEDNEEPRASLSRSSSLTKAMNRNRSTFPKVNKQRRLSSHSRSQSLSNAPSIVSGTQVSTSPTITISPVQERNDSSAHLRATSSSILPIPSSPSFHAGSSSALPIPSSPSSLRALSSSPSSTAPIAIQMPHKPPSNASFSSSPSSLGVASSFLAGSPSPSSSPVFSPPNYPPPSPSASSTASFVHRGFTGYPQPFQHPASSSPMDDSTSMLPIFSGNGHRHTGSGHLFEGQGQLLGHGLNPSQGSTSPSSPSFLTLTRSSDLAAMKASSGPLSPSKELAGFMGMLGGQTLPQAPFFGPFSLGDSVAPMTATPFDNYLSGPAGSDLFTGEFFGNGYISAVDGGVAMVDNMDMSTDDSTLSSWDQYLNSQELIS</sequence>
<gene>
    <name evidence="10" type="ORF">AAE3_LOCUS5712</name>
</gene>
<feature type="compositionally biased region" description="Polar residues" evidence="8">
    <location>
        <begin position="686"/>
        <end position="704"/>
    </location>
</feature>
<evidence type="ECO:0000256" key="5">
    <source>
        <dbReference type="ARBA" id="ARBA00023125"/>
    </source>
</evidence>
<evidence type="ECO:0000313" key="10">
    <source>
        <dbReference type="EMBL" id="CAA7263281.1"/>
    </source>
</evidence>
<keyword evidence="5" id="KW-0238">DNA-binding</keyword>
<keyword evidence="6" id="KW-0804">Transcription</keyword>
<protein>
    <recommendedName>
        <fullName evidence="9">Zn(2)-C6 fungal-type domain-containing protein</fullName>
    </recommendedName>
</protein>
<name>A0A8S0VZ67_CYCAE</name>
<comment type="subcellular location">
    <subcellularLocation>
        <location evidence="1">Nucleus</location>
    </subcellularLocation>
</comment>
<evidence type="ECO:0000256" key="2">
    <source>
        <dbReference type="ARBA" id="ARBA00022723"/>
    </source>
</evidence>
<dbReference type="PROSITE" id="PS00463">
    <property type="entry name" value="ZN2_CY6_FUNGAL_1"/>
    <property type="match status" value="1"/>
</dbReference>
<dbReference type="Proteomes" id="UP000467700">
    <property type="component" value="Unassembled WGS sequence"/>
</dbReference>
<keyword evidence="3" id="KW-0862">Zinc</keyword>